<sequence length="111" mass="12924">MTQLLKLLLLLLLTLQLFLEPSRGERRVRFSVIFRPYLAQLIVQIPVGGRNWNRRGKLGLLLFLLLMLDDRFVMCDWTRVLRLLTWPNQGILAAFEVTLHFGPAFANFTPT</sequence>
<evidence type="ECO:0000313" key="2">
    <source>
        <dbReference type="EMBL" id="CAG6459871.1"/>
    </source>
</evidence>
<feature type="signal peptide" evidence="1">
    <location>
        <begin position="1"/>
        <end position="24"/>
    </location>
</feature>
<protein>
    <submittedName>
        <fullName evidence="2">(northern house mosquito) hypothetical protein</fullName>
    </submittedName>
</protein>
<evidence type="ECO:0000256" key="1">
    <source>
        <dbReference type="SAM" id="SignalP"/>
    </source>
</evidence>
<reference evidence="2" key="1">
    <citation type="submission" date="2021-05" db="EMBL/GenBank/DDBJ databases">
        <authorList>
            <person name="Alioto T."/>
            <person name="Alioto T."/>
            <person name="Gomez Garrido J."/>
        </authorList>
    </citation>
    <scope>NUCLEOTIDE SEQUENCE</scope>
</reference>
<proteinExistence type="predicted"/>
<accession>A0A8D8AM57</accession>
<keyword evidence="1" id="KW-0732">Signal</keyword>
<dbReference type="AlphaFoldDB" id="A0A8D8AM57"/>
<dbReference type="EMBL" id="HBUE01038919">
    <property type="protein sequence ID" value="CAG6459871.1"/>
    <property type="molecule type" value="Transcribed_RNA"/>
</dbReference>
<organism evidence="2">
    <name type="scientific">Culex pipiens</name>
    <name type="common">House mosquito</name>
    <dbReference type="NCBI Taxonomy" id="7175"/>
    <lineage>
        <taxon>Eukaryota</taxon>
        <taxon>Metazoa</taxon>
        <taxon>Ecdysozoa</taxon>
        <taxon>Arthropoda</taxon>
        <taxon>Hexapoda</taxon>
        <taxon>Insecta</taxon>
        <taxon>Pterygota</taxon>
        <taxon>Neoptera</taxon>
        <taxon>Endopterygota</taxon>
        <taxon>Diptera</taxon>
        <taxon>Nematocera</taxon>
        <taxon>Culicoidea</taxon>
        <taxon>Culicidae</taxon>
        <taxon>Culicinae</taxon>
        <taxon>Culicini</taxon>
        <taxon>Culex</taxon>
        <taxon>Culex</taxon>
    </lineage>
</organism>
<name>A0A8D8AM57_CULPI</name>
<feature type="chain" id="PRO_5034928934" evidence="1">
    <location>
        <begin position="25"/>
        <end position="111"/>
    </location>
</feature>